<feature type="transmembrane region" description="Helical" evidence="6">
    <location>
        <begin position="95"/>
        <end position="112"/>
    </location>
</feature>
<feature type="transmembrane region" description="Helical" evidence="6">
    <location>
        <begin position="517"/>
        <end position="537"/>
    </location>
</feature>
<evidence type="ECO:0000256" key="4">
    <source>
        <dbReference type="ARBA" id="ARBA00022989"/>
    </source>
</evidence>
<evidence type="ECO:0000256" key="6">
    <source>
        <dbReference type="SAM" id="Phobius"/>
    </source>
</evidence>
<proteinExistence type="predicted"/>
<evidence type="ECO:0000256" key="1">
    <source>
        <dbReference type="ARBA" id="ARBA00004141"/>
    </source>
</evidence>
<accession>A0A1I8M3K1</accession>
<dbReference type="OrthoDB" id="3936150at2759"/>
<feature type="transmembrane region" description="Helical" evidence="6">
    <location>
        <begin position="51"/>
        <end position="75"/>
    </location>
</feature>
<dbReference type="PROSITE" id="PS50850">
    <property type="entry name" value="MFS"/>
    <property type="match status" value="1"/>
</dbReference>
<name>A0A1I8M3K1_MUSDO</name>
<feature type="transmembrane region" description="Helical" evidence="6">
    <location>
        <begin position="143"/>
        <end position="165"/>
    </location>
</feature>
<keyword evidence="5 6" id="KW-0472">Membrane</keyword>
<evidence type="ECO:0000256" key="3">
    <source>
        <dbReference type="ARBA" id="ARBA00022692"/>
    </source>
</evidence>
<dbReference type="PANTHER" id="PTHR23511:SF36">
    <property type="entry name" value="EG:BACR7A4.13 PROTEIN-RELATED"/>
    <property type="match status" value="1"/>
</dbReference>
<comment type="subcellular location">
    <subcellularLocation>
        <location evidence="1">Membrane</location>
        <topology evidence="1">Multi-pass membrane protein</topology>
    </subcellularLocation>
</comment>
<feature type="transmembrane region" description="Helical" evidence="6">
    <location>
        <begin position="406"/>
        <end position="424"/>
    </location>
</feature>
<evidence type="ECO:0000313" key="8">
    <source>
        <dbReference type="EnsemblMetazoa" id="MDOA000895-PA"/>
    </source>
</evidence>
<feature type="transmembrane region" description="Helical" evidence="6">
    <location>
        <begin position="218"/>
        <end position="237"/>
    </location>
</feature>
<feature type="transmembrane region" description="Helical" evidence="6">
    <location>
        <begin position="488"/>
        <end position="511"/>
    </location>
</feature>
<keyword evidence="3 6" id="KW-0812">Transmembrane</keyword>
<dbReference type="AlphaFoldDB" id="A0A1I8M3K1"/>
<keyword evidence="4 6" id="KW-1133">Transmembrane helix</keyword>
<evidence type="ECO:0000256" key="2">
    <source>
        <dbReference type="ARBA" id="ARBA00022448"/>
    </source>
</evidence>
<feature type="transmembrane region" description="Helical" evidence="6">
    <location>
        <begin position="454"/>
        <end position="476"/>
    </location>
</feature>
<sequence>MDSIPNTPVTENDAPRIYPIKRTNTEDDLDFETPADYETAIKVCGFGRFNVLLLLVAIPAIMAAVFETAVVSFILPSAECDLNLDLVDKGILNGITYGGMIVSAVAWGYLADTKGRKNLLIWGFVIDVICVICSALSQNVVQLMLAKFFGGFVICGPFAVLISYLTEFHGTNRRPQVMMIIGIMFMTANIVLPILALSILPNDWSFQIFNMKFVSWKIFMAICGLPSLLSSVLLCFLPESPRFLMSKGRNSEAMEAFKRMYSMNKRKSRDLFPIKSLIEEVKQKQYKTANNQCNISIIGAAPRIENNVELKSSKKSNTFRELCSKRNLGLCLVVCLMQFFILLGLNTMRLWLPQLFASLNEYEHISSEATSMCTILEYSVNKTEIVKNVIDECVVVITPATYTNNIVVACVGLVTYLIAGTLVNKIGNKQMQIIGLSCAGVCGIGLYWSSSSVATLIISSLYVALCSMANTSAVGASANLFPTSLRTIIVSMAMMLGRIGSILGNVLFPVFMSFGCIPPFVMVGAVLFIGCILASILPNTSKLELK</sequence>
<feature type="transmembrane region" description="Helical" evidence="6">
    <location>
        <begin position="119"/>
        <end position="137"/>
    </location>
</feature>
<evidence type="ECO:0000256" key="5">
    <source>
        <dbReference type="ARBA" id="ARBA00023136"/>
    </source>
</evidence>
<dbReference type="KEGG" id="mde:101897108"/>
<evidence type="ECO:0000259" key="7">
    <source>
        <dbReference type="PROSITE" id="PS50850"/>
    </source>
</evidence>
<feature type="transmembrane region" description="Helical" evidence="6">
    <location>
        <begin position="328"/>
        <end position="352"/>
    </location>
</feature>
<dbReference type="VEuPathDB" id="VectorBase:MDOMA2_008629"/>
<dbReference type="FunFam" id="1.20.1250.20:FF:000232">
    <property type="entry name" value="Organic cation/carnitine transporter 7"/>
    <property type="match status" value="1"/>
</dbReference>
<dbReference type="InterPro" id="IPR020846">
    <property type="entry name" value="MFS_dom"/>
</dbReference>
<keyword evidence="2" id="KW-0813">Transport</keyword>
<dbReference type="Pfam" id="PF07690">
    <property type="entry name" value="MFS_1"/>
    <property type="match status" value="2"/>
</dbReference>
<protein>
    <recommendedName>
        <fullName evidence="7">Major facilitator superfamily (MFS) profile domain-containing protein</fullName>
    </recommendedName>
</protein>
<dbReference type="GO" id="GO:0016020">
    <property type="term" value="C:membrane"/>
    <property type="evidence" value="ECO:0007669"/>
    <property type="project" value="UniProtKB-SubCell"/>
</dbReference>
<dbReference type="SUPFAM" id="SSF103473">
    <property type="entry name" value="MFS general substrate transporter"/>
    <property type="match status" value="1"/>
</dbReference>
<dbReference type="Gene3D" id="1.20.1250.20">
    <property type="entry name" value="MFS general substrate transporter like domains"/>
    <property type="match status" value="1"/>
</dbReference>
<dbReference type="InterPro" id="IPR036259">
    <property type="entry name" value="MFS_trans_sf"/>
</dbReference>
<dbReference type="GO" id="GO:0022857">
    <property type="term" value="F:transmembrane transporter activity"/>
    <property type="evidence" value="ECO:0007669"/>
    <property type="project" value="InterPro"/>
</dbReference>
<dbReference type="STRING" id="7370.A0A1I8M3K1"/>
<dbReference type="PANTHER" id="PTHR23511">
    <property type="entry name" value="SYNAPTIC VESICLE GLYCOPROTEIN 2"/>
    <property type="match status" value="1"/>
</dbReference>
<dbReference type="InterPro" id="IPR011701">
    <property type="entry name" value="MFS"/>
</dbReference>
<gene>
    <name evidence="8" type="primary">101897108</name>
</gene>
<organism evidence="8">
    <name type="scientific">Musca domestica</name>
    <name type="common">House fly</name>
    <dbReference type="NCBI Taxonomy" id="7370"/>
    <lineage>
        <taxon>Eukaryota</taxon>
        <taxon>Metazoa</taxon>
        <taxon>Ecdysozoa</taxon>
        <taxon>Arthropoda</taxon>
        <taxon>Hexapoda</taxon>
        <taxon>Insecta</taxon>
        <taxon>Pterygota</taxon>
        <taxon>Neoptera</taxon>
        <taxon>Endopterygota</taxon>
        <taxon>Diptera</taxon>
        <taxon>Brachycera</taxon>
        <taxon>Muscomorpha</taxon>
        <taxon>Muscoidea</taxon>
        <taxon>Muscidae</taxon>
        <taxon>Musca</taxon>
    </lineage>
</organism>
<reference evidence="8" key="1">
    <citation type="submission" date="2020-05" db="UniProtKB">
        <authorList>
            <consortium name="EnsemblMetazoa"/>
        </authorList>
    </citation>
    <scope>IDENTIFICATION</scope>
    <source>
        <strain evidence="8">Aabys</strain>
    </source>
</reference>
<feature type="domain" description="Major facilitator superfamily (MFS) profile" evidence="7">
    <location>
        <begin position="53"/>
        <end position="542"/>
    </location>
</feature>
<dbReference type="RefSeq" id="XP_005183905.2">
    <property type="nucleotide sequence ID" value="XM_005183848.3"/>
</dbReference>
<dbReference type="VEuPathDB" id="VectorBase:MDOA000895"/>
<dbReference type="EnsemblMetazoa" id="MDOA000895-RA">
    <property type="protein sequence ID" value="MDOA000895-PA"/>
    <property type="gene ID" value="MDOA000895"/>
</dbReference>
<dbReference type="eggNOG" id="KOG0255">
    <property type="taxonomic scope" value="Eukaryota"/>
</dbReference>
<feature type="transmembrane region" description="Helical" evidence="6">
    <location>
        <begin position="177"/>
        <end position="198"/>
    </location>
</feature>